<dbReference type="InterPro" id="IPR033713">
    <property type="entry name" value="NudJ"/>
</dbReference>
<gene>
    <name evidence="4 6" type="primary">nudJ</name>
    <name evidence="6" type="ORF">GTOL_12932</name>
</gene>
<feature type="domain" description="Nudix hydrolase" evidence="5">
    <location>
        <begin position="5"/>
        <end position="133"/>
    </location>
</feature>
<evidence type="ECO:0000313" key="7">
    <source>
        <dbReference type="Proteomes" id="UP000742786"/>
    </source>
</evidence>
<dbReference type="GO" id="GO:0004787">
    <property type="term" value="F:thiamine diphosphate phosphatase activity"/>
    <property type="evidence" value="ECO:0007669"/>
    <property type="project" value="InterPro"/>
</dbReference>
<dbReference type="Gene3D" id="3.90.79.10">
    <property type="entry name" value="Nucleoside Triphosphate Pyrophosphohydrolase"/>
    <property type="match status" value="1"/>
</dbReference>
<dbReference type="GO" id="GO:0017111">
    <property type="term" value="F:ribonucleoside triphosphate phosphatase activity"/>
    <property type="evidence" value="ECO:0007669"/>
    <property type="project" value="InterPro"/>
</dbReference>
<evidence type="ECO:0000256" key="4">
    <source>
        <dbReference type="RuleBase" id="RU364043"/>
    </source>
</evidence>
<comment type="similarity">
    <text evidence="1 4">Belongs to the Nudix hydrolase family. NudJ subfamily.</text>
</comment>
<evidence type="ECO:0000256" key="3">
    <source>
        <dbReference type="ARBA" id="ARBA00015552"/>
    </source>
</evidence>
<dbReference type="InterPro" id="IPR015797">
    <property type="entry name" value="NUDIX_hydrolase-like_dom_sf"/>
</dbReference>
<dbReference type="EMBL" id="CAJQUM010000001">
    <property type="protein sequence ID" value="CAG4885049.1"/>
    <property type="molecule type" value="Genomic_DNA"/>
</dbReference>
<proteinExistence type="inferred from homology"/>
<keyword evidence="7" id="KW-1185">Reference proteome</keyword>
<evidence type="ECO:0000259" key="5">
    <source>
        <dbReference type="PROSITE" id="PS51462"/>
    </source>
</evidence>
<sequence length="152" mass="17583">MNDNIWKPNVTVAALVERGGRYLLVEEETNDGIRLNQPAGHLDENESLVAACARETLEESAWQFVPTALVGVYQWRRPQGDVTYLRFAFAGTLGMFDAQRKLDSGILRTVWMTPEEIRATQDRHRSPLIWQCVEDHMRGRRFPLDLVRHYDN</sequence>
<name>A0A916J6V8_9PROT</name>
<dbReference type="Pfam" id="PF00293">
    <property type="entry name" value="NUDIX"/>
    <property type="match status" value="1"/>
</dbReference>
<dbReference type="EC" id="3.6.1.-" evidence="4"/>
<dbReference type="AlphaFoldDB" id="A0A916J6V8"/>
<comment type="cofactor">
    <cofactor evidence="4">
        <name>Mg(2+)</name>
        <dbReference type="ChEBI" id="CHEBI:18420"/>
    </cofactor>
</comment>
<protein>
    <recommendedName>
        <fullName evidence="3 4">Phosphatase NudJ</fullName>
        <ecNumber evidence="4">3.6.1.-</ecNumber>
    </recommendedName>
</protein>
<dbReference type="SUPFAM" id="SSF55811">
    <property type="entry name" value="Nudix"/>
    <property type="match status" value="1"/>
</dbReference>
<dbReference type="InterPro" id="IPR000086">
    <property type="entry name" value="NUDIX_hydrolase_dom"/>
</dbReference>
<evidence type="ECO:0000256" key="2">
    <source>
        <dbReference type="ARBA" id="ARBA00011245"/>
    </source>
</evidence>
<dbReference type="Proteomes" id="UP000742786">
    <property type="component" value="Unassembled WGS sequence"/>
</dbReference>
<keyword evidence="4" id="KW-0460">Magnesium</keyword>
<comment type="caution">
    <text evidence="6">The sequence shown here is derived from an EMBL/GenBank/DDBJ whole genome shotgun (WGS) entry which is preliminary data.</text>
</comment>
<organism evidence="6 7">
    <name type="scientific">Georgfuchsia toluolica</name>
    <dbReference type="NCBI Taxonomy" id="424218"/>
    <lineage>
        <taxon>Bacteria</taxon>
        <taxon>Pseudomonadati</taxon>
        <taxon>Pseudomonadota</taxon>
        <taxon>Betaproteobacteria</taxon>
        <taxon>Nitrosomonadales</taxon>
        <taxon>Sterolibacteriaceae</taxon>
        <taxon>Georgfuchsia</taxon>
    </lineage>
</organism>
<dbReference type="RefSeq" id="WP_220636834.1">
    <property type="nucleotide sequence ID" value="NZ_CAJQUM010000001.1"/>
</dbReference>
<keyword evidence="4 6" id="KW-0378">Hydrolase</keyword>
<dbReference type="PANTHER" id="PTHR43222:SF11">
    <property type="entry name" value="PHOSPHATASE NUDJ"/>
    <property type="match status" value="1"/>
</dbReference>
<reference evidence="6" key="1">
    <citation type="submission" date="2021-04" db="EMBL/GenBank/DDBJ databases">
        <authorList>
            <person name="Hornung B."/>
        </authorList>
    </citation>
    <scope>NUCLEOTIDE SEQUENCE</scope>
    <source>
        <strain evidence="6">G5G6</strain>
    </source>
</reference>
<dbReference type="CDD" id="cd03675">
    <property type="entry name" value="NUDIX_Hydrolase"/>
    <property type="match status" value="1"/>
</dbReference>
<dbReference type="GO" id="GO:0017110">
    <property type="term" value="F:nucleoside diphosphate phosphatase activity"/>
    <property type="evidence" value="ECO:0007669"/>
    <property type="project" value="InterPro"/>
</dbReference>
<dbReference type="PANTHER" id="PTHR43222">
    <property type="entry name" value="NUDIX HYDROLASE 23"/>
    <property type="match status" value="1"/>
</dbReference>
<comment type="subunit">
    <text evidence="2 4">Monomer.</text>
</comment>
<evidence type="ECO:0000256" key="1">
    <source>
        <dbReference type="ARBA" id="ARBA00007608"/>
    </source>
</evidence>
<evidence type="ECO:0000313" key="6">
    <source>
        <dbReference type="EMBL" id="CAG4885049.1"/>
    </source>
</evidence>
<dbReference type="PROSITE" id="PS51462">
    <property type="entry name" value="NUDIX"/>
    <property type="match status" value="1"/>
</dbReference>
<accession>A0A916J6V8</accession>